<evidence type="ECO:0000313" key="7">
    <source>
        <dbReference type="Proteomes" id="UP000449906"/>
    </source>
</evidence>
<dbReference type="InterPro" id="IPR002502">
    <property type="entry name" value="Amidase_domain"/>
</dbReference>
<dbReference type="SUPFAM" id="SSF69318">
    <property type="entry name" value="Integrin alpha N-terminal domain"/>
    <property type="match status" value="1"/>
</dbReference>
<keyword evidence="2" id="KW-0732">Signal</keyword>
<accession>A0A7J5E0D8</accession>
<reference evidence="6 7" key="1">
    <citation type="submission" date="2019-09" db="EMBL/GenBank/DDBJ databases">
        <title>Pimelobacter sp. isolated from Paulinella.</title>
        <authorList>
            <person name="Jeong S.E."/>
        </authorList>
    </citation>
    <scope>NUCLEOTIDE SEQUENCE [LARGE SCALE GENOMIC DNA]</scope>
    <source>
        <strain evidence="6 7">Pch-N</strain>
    </source>
</reference>
<sequence length="787" mass="82653">MACRGRRLLSPAPGGPIRNLATIGVSTGNYSDVVTHEVFPGSCDACESCYSCDSFPATHVWSLIMSPYPTEIPERTRRGRFVTLCQQLFALAVVVAVLTPAARTVTMDVRPAQPEGAATATSGARTAEAEVALQSATVPTAEVDPEVTEYPLTAPAGGVHGRVALRGTTAPRSGGGDTVTSGALPVSGYGTVGVTWAHDAAVVPDDAIAVKVRTRTGGGAWSGWTAAEYHDDHGPDPRSAEGKQARPGTDAVLVGDVDQVQVQVTTTKTAPPADMKLAVIDPGTPDATAQEKPAIDTARLAAPGTPAGDLPSTPPATDGGEDGQDGTGGDGDGLELQAAVTTPKPQIYSRAQWGADERLRDKTPPQYYEVRAGFVHHTVNANDYTKSQVPGIIRGIYSYHVRSRGWSDIGYNFLVDRFGRIWEGRAGGVDRPVVGAHTQGYNNYSFAMSAIGNYDIAQPSSAMINAYGALFAWKLSLHGVNAASTSQLVGSKKFKAINGHRDAGSTACPGRYLYAQLGTIRSLAAKAQKGWSGRDMIGNYVGSANPDLLARKTSNGRLMLLDVVRKGTTWRTAGRTKTNIFAPWASQIMRVGDWDRDGRNDIIAIRKSDKVAILFRGRTGATFYSGVALPGSFKGVKMLASVGDVTGDGYPDLMGQPKGDRMRIYPGRGLAGVSPSYPAYSAVTGTQQIGVGLWDTDGAPDSLVRNGSSLVLYRGNGPGGWSSAATISTAAASWDWIVGLGTMPGSTTKLVAVRNKTTKGVYLVPQVGGKLGTPVLVTTRPKFDLAG</sequence>
<evidence type="ECO:0008006" key="8">
    <source>
        <dbReference type="Google" id="ProtNLM"/>
    </source>
</evidence>
<feature type="region of interest" description="Disordered" evidence="3">
    <location>
        <begin position="219"/>
        <end position="248"/>
    </location>
</feature>
<name>A0A7J5E0D8_NOCSI</name>
<dbReference type="EMBL" id="WBVM01000001">
    <property type="protein sequence ID" value="KAB2811741.1"/>
    <property type="molecule type" value="Genomic_DNA"/>
</dbReference>
<dbReference type="InterPro" id="IPR006619">
    <property type="entry name" value="PGRP_domain_met/bac"/>
</dbReference>
<dbReference type="GO" id="GO:0008270">
    <property type="term" value="F:zinc ion binding"/>
    <property type="evidence" value="ECO:0007669"/>
    <property type="project" value="InterPro"/>
</dbReference>
<dbReference type="Pfam" id="PF01510">
    <property type="entry name" value="Amidase_2"/>
    <property type="match status" value="1"/>
</dbReference>
<feature type="compositionally biased region" description="Basic and acidic residues" evidence="3">
    <location>
        <begin position="228"/>
        <end position="244"/>
    </location>
</feature>
<dbReference type="InterPro" id="IPR015510">
    <property type="entry name" value="PGRP"/>
</dbReference>
<feature type="domain" description="Peptidoglycan recognition protein family" evidence="5">
    <location>
        <begin position="345"/>
        <end position="493"/>
    </location>
</feature>
<dbReference type="PANTHER" id="PTHR11022">
    <property type="entry name" value="PEPTIDOGLYCAN RECOGNITION PROTEIN"/>
    <property type="match status" value="1"/>
</dbReference>
<dbReference type="SUPFAM" id="SSF55846">
    <property type="entry name" value="N-acetylmuramoyl-L-alanine amidase-like"/>
    <property type="match status" value="1"/>
</dbReference>
<evidence type="ECO:0000313" key="6">
    <source>
        <dbReference type="EMBL" id="KAB2811741.1"/>
    </source>
</evidence>
<dbReference type="Gene3D" id="3.40.80.10">
    <property type="entry name" value="Peptidoglycan recognition protein-like"/>
    <property type="match status" value="1"/>
</dbReference>
<gene>
    <name evidence="6" type="ORF">F9L07_07760</name>
</gene>
<feature type="domain" description="N-acetylmuramoyl-L-alanine amidase" evidence="4">
    <location>
        <begin position="358"/>
        <end position="510"/>
    </location>
</feature>
<dbReference type="AlphaFoldDB" id="A0A7J5E0D8"/>
<dbReference type="InterPro" id="IPR013517">
    <property type="entry name" value="FG-GAP"/>
</dbReference>
<evidence type="ECO:0000256" key="3">
    <source>
        <dbReference type="SAM" id="MobiDB-lite"/>
    </source>
</evidence>
<dbReference type="InterPro" id="IPR028994">
    <property type="entry name" value="Integrin_alpha_N"/>
</dbReference>
<evidence type="ECO:0000256" key="2">
    <source>
        <dbReference type="ARBA" id="ARBA00022729"/>
    </source>
</evidence>
<evidence type="ECO:0000259" key="5">
    <source>
        <dbReference type="SMART" id="SM00701"/>
    </source>
</evidence>
<dbReference type="Proteomes" id="UP000449906">
    <property type="component" value="Unassembled WGS sequence"/>
</dbReference>
<organism evidence="6 7">
    <name type="scientific">Nocardioides simplex</name>
    <name type="common">Arthrobacter simplex</name>
    <dbReference type="NCBI Taxonomy" id="2045"/>
    <lineage>
        <taxon>Bacteria</taxon>
        <taxon>Bacillati</taxon>
        <taxon>Actinomycetota</taxon>
        <taxon>Actinomycetes</taxon>
        <taxon>Propionibacteriales</taxon>
        <taxon>Nocardioidaceae</taxon>
        <taxon>Pimelobacter</taxon>
    </lineage>
</organism>
<dbReference type="PANTHER" id="PTHR11022:SF41">
    <property type="entry name" value="PEPTIDOGLYCAN-RECOGNITION PROTEIN LC-RELATED"/>
    <property type="match status" value="1"/>
</dbReference>
<dbReference type="SMART" id="SM00701">
    <property type="entry name" value="PGRP"/>
    <property type="match status" value="1"/>
</dbReference>
<protein>
    <recommendedName>
        <fullName evidence="8">Peptidoglycan recognition protein family domain-containing protein</fullName>
    </recommendedName>
</protein>
<comment type="similarity">
    <text evidence="1">Belongs to the N-acetylmuramoyl-L-alanine amidase 2 family.</text>
</comment>
<dbReference type="GO" id="GO:0008745">
    <property type="term" value="F:N-acetylmuramoyl-L-alanine amidase activity"/>
    <property type="evidence" value="ECO:0007669"/>
    <property type="project" value="InterPro"/>
</dbReference>
<dbReference type="GO" id="GO:0009253">
    <property type="term" value="P:peptidoglycan catabolic process"/>
    <property type="evidence" value="ECO:0007669"/>
    <property type="project" value="InterPro"/>
</dbReference>
<dbReference type="Gene3D" id="2.130.10.130">
    <property type="entry name" value="Integrin alpha, N-terminal"/>
    <property type="match status" value="1"/>
</dbReference>
<dbReference type="Pfam" id="PF13517">
    <property type="entry name" value="FG-GAP_3"/>
    <property type="match status" value="1"/>
</dbReference>
<comment type="caution">
    <text evidence="6">The sequence shown here is derived from an EMBL/GenBank/DDBJ whole genome shotgun (WGS) entry which is preliminary data.</text>
</comment>
<proteinExistence type="inferred from homology"/>
<feature type="region of interest" description="Disordered" evidence="3">
    <location>
        <begin position="300"/>
        <end position="360"/>
    </location>
</feature>
<dbReference type="SMART" id="SM00644">
    <property type="entry name" value="Ami_2"/>
    <property type="match status" value="1"/>
</dbReference>
<evidence type="ECO:0000256" key="1">
    <source>
        <dbReference type="ARBA" id="ARBA00007553"/>
    </source>
</evidence>
<dbReference type="InterPro" id="IPR036505">
    <property type="entry name" value="Amidase/PGRP_sf"/>
</dbReference>
<dbReference type="CDD" id="cd06583">
    <property type="entry name" value="PGRP"/>
    <property type="match status" value="1"/>
</dbReference>
<evidence type="ECO:0000259" key="4">
    <source>
        <dbReference type="SMART" id="SM00644"/>
    </source>
</evidence>